<dbReference type="STRING" id="35608.A0A2U1MSS3"/>
<keyword evidence="1" id="KW-0346">Stress response</keyword>
<dbReference type="EMBL" id="PKPP01004456">
    <property type="protein sequence ID" value="PWA64282.1"/>
    <property type="molecule type" value="Genomic_DNA"/>
</dbReference>
<dbReference type="AlphaFoldDB" id="A0A2U1MSS3"/>
<dbReference type="OrthoDB" id="1741903at2759"/>
<accession>A0A2U1MSS3</accession>
<proteinExistence type="predicted"/>
<name>A0A2U1MSS3_ARTAN</name>
<organism evidence="1 2">
    <name type="scientific">Artemisia annua</name>
    <name type="common">Sweet wormwood</name>
    <dbReference type="NCBI Taxonomy" id="35608"/>
    <lineage>
        <taxon>Eukaryota</taxon>
        <taxon>Viridiplantae</taxon>
        <taxon>Streptophyta</taxon>
        <taxon>Embryophyta</taxon>
        <taxon>Tracheophyta</taxon>
        <taxon>Spermatophyta</taxon>
        <taxon>Magnoliopsida</taxon>
        <taxon>eudicotyledons</taxon>
        <taxon>Gunneridae</taxon>
        <taxon>Pentapetalae</taxon>
        <taxon>asterids</taxon>
        <taxon>campanulids</taxon>
        <taxon>Asterales</taxon>
        <taxon>Asteraceae</taxon>
        <taxon>Asteroideae</taxon>
        <taxon>Anthemideae</taxon>
        <taxon>Artemisiinae</taxon>
        <taxon>Artemisia</taxon>
    </lineage>
</organism>
<evidence type="ECO:0000313" key="1">
    <source>
        <dbReference type="EMBL" id="PWA64282.1"/>
    </source>
</evidence>
<sequence>MISNYRKLGRVVGLSERTRLKETMRRSDKVKGGKEKVVARSGRETRAETHDHDEYDEDVANFVFIKDKMLSRLPVAIIQSWYKREGYVKSMADLIQKGLQSEPGSLEEVLNECSKAENWLREAQQLQDTLPKHAEPVLLSANIRKKEEAIDRYFL</sequence>
<protein>
    <submittedName>
        <fullName evidence="1">Heat shock protein 70 family</fullName>
    </submittedName>
</protein>
<keyword evidence="2" id="KW-1185">Reference proteome</keyword>
<reference evidence="1 2" key="1">
    <citation type="journal article" date="2018" name="Mol. Plant">
        <title>The genome of Artemisia annua provides insight into the evolution of Asteraceae family and artemisinin biosynthesis.</title>
        <authorList>
            <person name="Shen Q."/>
            <person name="Zhang L."/>
            <person name="Liao Z."/>
            <person name="Wang S."/>
            <person name="Yan T."/>
            <person name="Shi P."/>
            <person name="Liu M."/>
            <person name="Fu X."/>
            <person name="Pan Q."/>
            <person name="Wang Y."/>
            <person name="Lv Z."/>
            <person name="Lu X."/>
            <person name="Zhang F."/>
            <person name="Jiang W."/>
            <person name="Ma Y."/>
            <person name="Chen M."/>
            <person name="Hao X."/>
            <person name="Li L."/>
            <person name="Tang Y."/>
            <person name="Lv G."/>
            <person name="Zhou Y."/>
            <person name="Sun X."/>
            <person name="Brodelius P.E."/>
            <person name="Rose J.K.C."/>
            <person name="Tang K."/>
        </authorList>
    </citation>
    <scope>NUCLEOTIDE SEQUENCE [LARGE SCALE GENOMIC DNA]</scope>
    <source>
        <strain evidence="2">cv. Huhao1</strain>
        <tissue evidence="1">Leaf</tissue>
    </source>
</reference>
<evidence type="ECO:0000313" key="2">
    <source>
        <dbReference type="Proteomes" id="UP000245207"/>
    </source>
</evidence>
<gene>
    <name evidence="1" type="ORF">CTI12_AA347880</name>
</gene>
<comment type="caution">
    <text evidence="1">The sequence shown here is derived from an EMBL/GenBank/DDBJ whole genome shotgun (WGS) entry which is preliminary data.</text>
</comment>
<dbReference type="Proteomes" id="UP000245207">
    <property type="component" value="Unassembled WGS sequence"/>
</dbReference>